<dbReference type="InterPro" id="IPR025200">
    <property type="entry name" value="PPK_C_dom2"/>
</dbReference>
<dbReference type="RefSeq" id="WP_303699999.1">
    <property type="nucleotide sequence ID" value="NZ_VSIV01000020.1"/>
</dbReference>
<evidence type="ECO:0000259" key="11">
    <source>
        <dbReference type="Pfam" id="PF17941"/>
    </source>
</evidence>
<dbReference type="PANTHER" id="PTHR30218:SF0">
    <property type="entry name" value="POLYPHOSPHATE KINASE"/>
    <property type="match status" value="1"/>
</dbReference>
<feature type="binding site" evidence="6">
    <location>
        <position position="585"/>
    </location>
    <ligand>
        <name>ATP</name>
        <dbReference type="ChEBI" id="CHEBI:30616"/>
    </ligand>
</feature>
<feature type="binding site" evidence="6">
    <location>
        <position position="45"/>
    </location>
    <ligand>
        <name>ATP</name>
        <dbReference type="ChEBI" id="CHEBI:30616"/>
    </ligand>
</feature>
<dbReference type="PIRSF" id="PIRSF015589">
    <property type="entry name" value="PP_kinase"/>
    <property type="match status" value="1"/>
</dbReference>
<comment type="function">
    <text evidence="6 7">Catalyzes the reversible transfer of the terminal phosphate of ATP to form a long-chain polyphosphate (polyP).</text>
</comment>
<keyword evidence="5 6" id="KW-0067">ATP-binding</keyword>
<evidence type="ECO:0000259" key="9">
    <source>
        <dbReference type="Pfam" id="PF13089"/>
    </source>
</evidence>
<dbReference type="GO" id="GO:0006799">
    <property type="term" value="P:polyphosphate biosynthetic process"/>
    <property type="evidence" value="ECO:0007669"/>
    <property type="project" value="UniProtKB-UniRule"/>
</dbReference>
<comment type="similarity">
    <text evidence="6 7">Belongs to the polyphosphate kinase 1 (PPK1) family.</text>
</comment>
<evidence type="ECO:0000256" key="5">
    <source>
        <dbReference type="ARBA" id="ARBA00022840"/>
    </source>
</evidence>
<evidence type="ECO:0000256" key="4">
    <source>
        <dbReference type="ARBA" id="ARBA00022777"/>
    </source>
</evidence>
<dbReference type="EC" id="2.7.4.1" evidence="6 7"/>
<dbReference type="PANTHER" id="PTHR30218">
    <property type="entry name" value="POLYPHOSPHATE KINASE"/>
    <property type="match status" value="1"/>
</dbReference>
<dbReference type="GO" id="GO:0046872">
    <property type="term" value="F:metal ion binding"/>
    <property type="evidence" value="ECO:0007669"/>
    <property type="project" value="UniProtKB-KW"/>
</dbReference>
<dbReference type="EMBL" id="VSIV01000020">
    <property type="protein sequence ID" value="TYB36451.1"/>
    <property type="molecule type" value="Genomic_DNA"/>
</dbReference>
<comment type="caution">
    <text evidence="12">The sequence shown here is derived from an EMBL/GenBank/DDBJ whole genome shotgun (WGS) entry which is preliminary data.</text>
</comment>
<dbReference type="GO" id="GO:0008976">
    <property type="term" value="F:polyphosphate kinase activity"/>
    <property type="evidence" value="ECO:0007669"/>
    <property type="project" value="UniProtKB-UniRule"/>
</dbReference>
<sequence length="678" mass="79482">MSDLRLFNNRELSWLSFNKRVVLQARDENVPLLEKLRFLAISSTNLDEFFMVRVGGLVDHVAAGYIEKDLSGRTSRQQLKEISEECHNLSTIQSDIYYDLKQQCAEEKIYIEAEIQENFEWIESLFHEEIFPVISPVTLGPANPFPFLANLRMCILVRIKQNNKEYDSLIMIPEMLERIYRLKRNGRSYYYTVEQIITNFLPTIYKGYDIIDSFVFRITRNADLSLHDEEVEDLLILIEKYLDKRKKSNPVRLEVNKPLPQDLKVKFNNFFDIPDSHIYELNHPLDLSFLFNIKENNKKYHYPGFNPWLPHDVKDKNFFDYLKTKDLILYRPYHDFGLIGNFVQQAAEDPNVLSIKMTLYRANENSNIINSLAKAAKKGKHVCVIIELKARFDEERNVEWAKRLENAGCIVTYGFMDLKVHAKALLIVRKEKGKIQRYVHMATGNYNEKTAKLYTDIDYLTTDKQIAAETVNLFNYLMGYSNIYKWRLSENTEQKVTTAPNSLREKLQELIDEEIKNARKGKKGHIIAKINSLYDKELTLKLYEASSVGVKVELIVRGICSLKPQVKGLSENITVKSIVGRFLEHPRVLYFLSSGSHRVFISTADWMVRNLDRRVELLIEIEDKKSKKFLQQLLRDNLKDRAKSWYMNDDKYFKLNQESNTGYNYQEEYITGINDASE</sequence>
<accession>A0A5D0MWQ5</accession>
<feature type="binding site" evidence="6">
    <location>
        <position position="391"/>
    </location>
    <ligand>
        <name>Mg(2+)</name>
        <dbReference type="ChEBI" id="CHEBI:18420"/>
    </ligand>
</feature>
<reference evidence="12 13" key="1">
    <citation type="submission" date="2019-08" db="EMBL/GenBank/DDBJ databases">
        <title>Genomic characterization of a novel candidate phylum (ARYD3) from a high temperature, high salinity tertiary oil reservoir in north central Oklahoma, USA.</title>
        <authorList>
            <person name="Youssef N.H."/>
            <person name="Yadav A."/>
            <person name="Elshahed M.S."/>
        </authorList>
    </citation>
    <scope>NUCLEOTIDE SEQUENCE [LARGE SCALE GENOMIC DNA]</scope>
    <source>
        <strain evidence="12">ARYD1</strain>
    </source>
</reference>
<dbReference type="Pfam" id="PF17941">
    <property type="entry name" value="PP_kinase_C_1"/>
    <property type="match status" value="1"/>
</dbReference>
<dbReference type="InterPro" id="IPR041108">
    <property type="entry name" value="PP_kinase_C_1"/>
</dbReference>
<comment type="PTM">
    <text evidence="6 7">An intermediate of this reaction is the autophosphorylated ppk in which a phosphate is covalently linked to a histidine residue through a N-P bond.</text>
</comment>
<dbReference type="InterPro" id="IPR024953">
    <property type="entry name" value="PP_kinase_middle"/>
</dbReference>
<feature type="domain" description="Polyphosphate kinase C-terminal" evidence="10">
    <location>
        <begin position="497"/>
        <end position="658"/>
    </location>
</feature>
<dbReference type="Gene3D" id="1.20.58.310">
    <property type="entry name" value="Polyphosphate kinase N-terminal domain"/>
    <property type="match status" value="1"/>
</dbReference>
<evidence type="ECO:0000313" key="13">
    <source>
        <dbReference type="Proteomes" id="UP000323337"/>
    </source>
</evidence>
<keyword evidence="2 6" id="KW-0808">Transferase</keyword>
<comment type="cofactor">
    <cofactor evidence="6">
        <name>Mg(2+)</name>
        <dbReference type="ChEBI" id="CHEBI:18420"/>
    </cofactor>
</comment>
<dbReference type="HAMAP" id="MF_00347">
    <property type="entry name" value="Polyphosphate_kinase"/>
    <property type="match status" value="1"/>
</dbReference>
<dbReference type="AlphaFoldDB" id="A0A5D0MWQ5"/>
<dbReference type="CDD" id="cd09168">
    <property type="entry name" value="PLDc_PaPPK1_C2_like"/>
    <property type="match status" value="1"/>
</dbReference>
<evidence type="ECO:0000259" key="8">
    <source>
        <dbReference type="Pfam" id="PF02503"/>
    </source>
</evidence>
<evidence type="ECO:0000256" key="1">
    <source>
        <dbReference type="ARBA" id="ARBA00022553"/>
    </source>
</evidence>
<dbReference type="SUPFAM" id="SSF140356">
    <property type="entry name" value="PPK N-terminal domain-like"/>
    <property type="match status" value="1"/>
</dbReference>
<dbReference type="NCBIfam" id="TIGR03705">
    <property type="entry name" value="poly_P_kin"/>
    <property type="match status" value="1"/>
</dbReference>
<dbReference type="Pfam" id="PF13090">
    <property type="entry name" value="PP_kinase_C"/>
    <property type="match status" value="1"/>
</dbReference>
<keyword evidence="4 6" id="KW-0418">Kinase</keyword>
<dbReference type="Pfam" id="PF02503">
    <property type="entry name" value="PP_kinase"/>
    <property type="match status" value="1"/>
</dbReference>
<feature type="binding site" evidence="6">
    <location>
        <position position="557"/>
    </location>
    <ligand>
        <name>ATP</name>
        <dbReference type="ChEBI" id="CHEBI:30616"/>
    </ligand>
</feature>
<evidence type="ECO:0000259" key="10">
    <source>
        <dbReference type="Pfam" id="PF13090"/>
    </source>
</evidence>
<feature type="active site" description="Phosphohistidine intermediate" evidence="6">
    <location>
        <position position="421"/>
    </location>
</feature>
<gene>
    <name evidence="12" type="primary">ppk1</name>
    <name evidence="6" type="synonym">ppk</name>
    <name evidence="12" type="ORF">FXF49_00720</name>
</gene>
<keyword evidence="6" id="KW-0460">Magnesium</keyword>
<dbReference type="InterPro" id="IPR025198">
    <property type="entry name" value="PPK_N_dom"/>
</dbReference>
<keyword evidence="6" id="KW-0479">Metal-binding</keyword>
<dbReference type="Gene3D" id="3.30.870.10">
    <property type="entry name" value="Endonuclease Chain A"/>
    <property type="match status" value="2"/>
</dbReference>
<evidence type="ECO:0000313" key="12">
    <source>
        <dbReference type="EMBL" id="TYB36451.1"/>
    </source>
</evidence>
<dbReference type="GO" id="GO:0005524">
    <property type="term" value="F:ATP binding"/>
    <property type="evidence" value="ECO:0007669"/>
    <property type="project" value="UniProtKB-KW"/>
</dbReference>
<dbReference type="SUPFAM" id="SSF56024">
    <property type="entry name" value="Phospholipase D/nuclease"/>
    <property type="match status" value="2"/>
</dbReference>
<evidence type="ECO:0000256" key="7">
    <source>
        <dbReference type="RuleBase" id="RU003800"/>
    </source>
</evidence>
<dbReference type="Proteomes" id="UP000323337">
    <property type="component" value="Unassembled WGS sequence"/>
</dbReference>
<proteinExistence type="inferred from homology"/>
<dbReference type="GO" id="GO:0009358">
    <property type="term" value="C:polyphosphate kinase complex"/>
    <property type="evidence" value="ECO:0007669"/>
    <property type="project" value="InterPro"/>
</dbReference>
<evidence type="ECO:0000256" key="2">
    <source>
        <dbReference type="ARBA" id="ARBA00022679"/>
    </source>
</evidence>
<dbReference type="NCBIfam" id="NF003917">
    <property type="entry name" value="PRK05443.1-1"/>
    <property type="match status" value="1"/>
</dbReference>
<feature type="domain" description="Polyphosphate kinase C-terminal" evidence="11">
    <location>
        <begin position="318"/>
        <end position="481"/>
    </location>
</feature>
<dbReference type="Gene3D" id="3.30.1840.10">
    <property type="entry name" value="Polyphosphate kinase middle domain"/>
    <property type="match status" value="1"/>
</dbReference>
<organism evidence="12 13">
    <name type="scientific">Flexistipes sinusarabici</name>
    <dbReference type="NCBI Taxonomy" id="2352"/>
    <lineage>
        <taxon>Bacteria</taxon>
        <taxon>Pseudomonadati</taxon>
        <taxon>Deferribacterota</taxon>
        <taxon>Deferribacteres</taxon>
        <taxon>Deferribacterales</taxon>
        <taxon>Flexistipitaceae</taxon>
        <taxon>Flexistipes</taxon>
    </lineage>
</organism>
<comment type="catalytic activity">
    <reaction evidence="6 7">
        <text>[phosphate](n) + ATP = [phosphate](n+1) + ADP</text>
        <dbReference type="Rhea" id="RHEA:19573"/>
        <dbReference type="Rhea" id="RHEA-COMP:9859"/>
        <dbReference type="Rhea" id="RHEA-COMP:14280"/>
        <dbReference type="ChEBI" id="CHEBI:16838"/>
        <dbReference type="ChEBI" id="CHEBI:30616"/>
        <dbReference type="ChEBI" id="CHEBI:456216"/>
        <dbReference type="EC" id="2.7.4.1"/>
    </reaction>
</comment>
<dbReference type="SUPFAM" id="SSF143724">
    <property type="entry name" value="PHP14-like"/>
    <property type="match status" value="1"/>
</dbReference>
<feature type="binding site" evidence="6">
    <location>
        <position position="454"/>
    </location>
    <ligand>
        <name>ATP</name>
        <dbReference type="ChEBI" id="CHEBI:30616"/>
    </ligand>
</feature>
<evidence type="ECO:0000256" key="3">
    <source>
        <dbReference type="ARBA" id="ARBA00022741"/>
    </source>
</evidence>
<feature type="domain" description="Polyphosphate kinase N-terminal" evidence="9">
    <location>
        <begin position="7"/>
        <end position="111"/>
    </location>
</feature>
<dbReference type="InterPro" id="IPR036830">
    <property type="entry name" value="PP_kinase_middle_dom_sf"/>
</dbReference>
<evidence type="ECO:0000256" key="6">
    <source>
        <dbReference type="HAMAP-Rule" id="MF_00347"/>
    </source>
</evidence>
<dbReference type="NCBIfam" id="NF003921">
    <property type="entry name" value="PRK05443.2-2"/>
    <property type="match status" value="1"/>
</dbReference>
<feature type="binding site" evidence="6">
    <location>
        <position position="361"/>
    </location>
    <ligand>
        <name>Mg(2+)</name>
        <dbReference type="ChEBI" id="CHEBI:18420"/>
    </ligand>
</feature>
<dbReference type="InterPro" id="IPR003414">
    <property type="entry name" value="PP_kinase"/>
</dbReference>
<keyword evidence="1 6" id="KW-0597">Phosphoprotein</keyword>
<dbReference type="InterPro" id="IPR036832">
    <property type="entry name" value="PPK_N_dom_sf"/>
</dbReference>
<protein>
    <recommendedName>
        <fullName evidence="6 7">Polyphosphate kinase</fullName>
        <ecNumber evidence="6 7">2.7.4.1</ecNumber>
    </recommendedName>
    <alternativeName>
        <fullName evidence="6">ATP-polyphosphate phosphotransferase</fullName>
    </alternativeName>
    <alternativeName>
        <fullName evidence="6">Polyphosphoric acid kinase</fullName>
    </alternativeName>
</protein>
<keyword evidence="3 6" id="KW-0547">Nucleotide-binding</keyword>
<name>A0A5D0MWQ5_FLESI</name>
<feature type="domain" description="Polyphosphate kinase middle" evidence="8">
    <location>
        <begin position="120"/>
        <end position="293"/>
    </location>
</feature>
<dbReference type="Pfam" id="PF13089">
    <property type="entry name" value="PP_kinase_N"/>
    <property type="match status" value="1"/>
</dbReference>